<keyword evidence="1" id="KW-0472">Membrane</keyword>
<organism evidence="3 4">
    <name type="scientific">Flavobacterium granuli</name>
    <dbReference type="NCBI Taxonomy" id="280093"/>
    <lineage>
        <taxon>Bacteria</taxon>
        <taxon>Pseudomonadati</taxon>
        <taxon>Bacteroidota</taxon>
        <taxon>Flavobacteriia</taxon>
        <taxon>Flavobacteriales</taxon>
        <taxon>Flavobacteriaceae</taxon>
        <taxon>Flavobacterium</taxon>
    </lineage>
</organism>
<dbReference type="STRING" id="280093.SAMN05443373_101163"/>
<dbReference type="EMBL" id="PVUB01000001">
    <property type="protein sequence ID" value="PRZ27882.1"/>
    <property type="molecule type" value="Genomic_DNA"/>
</dbReference>
<evidence type="ECO:0000313" key="3">
    <source>
        <dbReference type="EMBL" id="SHG25330.1"/>
    </source>
</evidence>
<dbReference type="Proteomes" id="UP000184384">
    <property type="component" value="Unassembled WGS sequence"/>
</dbReference>
<reference evidence="2 5" key="3">
    <citation type="submission" date="2018-03" db="EMBL/GenBank/DDBJ databases">
        <title>Genomic Encyclopedia of Archaeal and Bacterial Type Strains, Phase II (KMG-II): from individual species to whole genera.</title>
        <authorList>
            <person name="Goeker M."/>
        </authorList>
    </citation>
    <scope>NUCLEOTIDE SEQUENCE [LARGE SCALE GENOMIC DNA]</scope>
    <source>
        <strain evidence="2 5">DSM 17797</strain>
    </source>
</reference>
<evidence type="ECO:0000256" key="1">
    <source>
        <dbReference type="SAM" id="Phobius"/>
    </source>
</evidence>
<keyword evidence="1" id="KW-0812">Transmembrane</keyword>
<dbReference type="Proteomes" id="UP000237771">
    <property type="component" value="Unassembled WGS sequence"/>
</dbReference>
<feature type="transmembrane region" description="Helical" evidence="1">
    <location>
        <begin position="54"/>
        <end position="73"/>
    </location>
</feature>
<accession>A0A1M5IBQ7</accession>
<evidence type="ECO:0000313" key="5">
    <source>
        <dbReference type="Proteomes" id="UP000237771"/>
    </source>
</evidence>
<gene>
    <name evidence="2" type="ORF">BC624_101163</name>
    <name evidence="3" type="ORF">SAMN05443373_101163</name>
</gene>
<dbReference type="AlphaFoldDB" id="A0A1M5IBQ7"/>
<dbReference type="RefSeq" id="WP_244533797.1">
    <property type="nucleotide sequence ID" value="NZ_FQWO01000001.1"/>
</dbReference>
<reference evidence="4" key="2">
    <citation type="submission" date="2016-11" db="EMBL/GenBank/DDBJ databases">
        <authorList>
            <person name="Varghese N."/>
            <person name="Submissions S."/>
        </authorList>
    </citation>
    <scope>NUCLEOTIDE SEQUENCE [LARGE SCALE GENOMIC DNA]</scope>
    <source>
        <strain evidence="4">DSM 19729</strain>
    </source>
</reference>
<name>A0A1M5IBQ7_9FLAO</name>
<evidence type="ECO:0000313" key="4">
    <source>
        <dbReference type="Proteomes" id="UP000184384"/>
    </source>
</evidence>
<proteinExistence type="predicted"/>
<reference evidence="3" key="1">
    <citation type="submission" date="2016-11" db="EMBL/GenBank/DDBJ databases">
        <authorList>
            <person name="Jaros S."/>
            <person name="Januszkiewicz K."/>
            <person name="Wedrychowicz H."/>
        </authorList>
    </citation>
    <scope>NUCLEOTIDE SEQUENCE [LARGE SCALE GENOMIC DNA]</scope>
    <source>
        <strain evidence="3">DSM 19729</strain>
    </source>
</reference>
<evidence type="ECO:0000313" key="2">
    <source>
        <dbReference type="EMBL" id="PRZ27882.1"/>
    </source>
</evidence>
<sequence>MIMNSPQISKEKNLQKYSNIVAHKIHNGFKIVETNDSLPYSVLFREGKEVNNNLNFLLFCATFGLWTVPWIYISQVASKPKKILVGIDEDGEPFEEKCYME</sequence>
<keyword evidence="5" id="KW-1185">Reference proteome</keyword>
<dbReference type="EMBL" id="FQWO01000001">
    <property type="protein sequence ID" value="SHG25330.1"/>
    <property type="molecule type" value="Genomic_DNA"/>
</dbReference>
<protein>
    <submittedName>
        <fullName evidence="3">Uncharacterized protein</fullName>
    </submittedName>
</protein>
<keyword evidence="1" id="KW-1133">Transmembrane helix</keyword>